<accession>A0A6C0B0M0</accession>
<evidence type="ECO:0008006" key="2">
    <source>
        <dbReference type="Google" id="ProtNLM"/>
    </source>
</evidence>
<dbReference type="EMBL" id="MN739046">
    <property type="protein sequence ID" value="QHS85642.1"/>
    <property type="molecule type" value="Genomic_DNA"/>
</dbReference>
<protein>
    <recommendedName>
        <fullName evidence="2">F-box domain-containing protein</fullName>
    </recommendedName>
</protein>
<dbReference type="AlphaFoldDB" id="A0A6C0B0M0"/>
<organism evidence="1">
    <name type="scientific">viral metagenome</name>
    <dbReference type="NCBI Taxonomy" id="1070528"/>
    <lineage>
        <taxon>unclassified sequences</taxon>
        <taxon>metagenomes</taxon>
        <taxon>organismal metagenomes</taxon>
    </lineage>
</organism>
<name>A0A6C0B0M0_9ZZZZ</name>
<sequence length="128" mass="16085">MKPLTLSNIKQLPLELERVIASYLPIKIQYQLTKRMYLQYCKHVKQWIHKNNQYENYVRDTVRKDNKFTFYFILKENYNHWIQRKKYHYKDLCYKNYLCFLENYCIQNQATNCRKVLQEMNEKKLRKK</sequence>
<proteinExistence type="predicted"/>
<reference evidence="1" key="1">
    <citation type="journal article" date="2020" name="Nature">
        <title>Giant virus diversity and host interactions through global metagenomics.</title>
        <authorList>
            <person name="Schulz F."/>
            <person name="Roux S."/>
            <person name="Paez-Espino D."/>
            <person name="Jungbluth S."/>
            <person name="Walsh D.A."/>
            <person name="Denef V.J."/>
            <person name="McMahon K.D."/>
            <person name="Konstantinidis K.T."/>
            <person name="Eloe-Fadrosh E.A."/>
            <person name="Kyrpides N.C."/>
            <person name="Woyke T."/>
        </authorList>
    </citation>
    <scope>NUCLEOTIDE SEQUENCE</scope>
    <source>
        <strain evidence="1">GVMAG-M-3300009182-78</strain>
    </source>
</reference>
<evidence type="ECO:0000313" key="1">
    <source>
        <dbReference type="EMBL" id="QHS85642.1"/>
    </source>
</evidence>